<feature type="region of interest" description="Disordered" evidence="2">
    <location>
        <begin position="1777"/>
        <end position="1796"/>
    </location>
</feature>
<feature type="compositionally biased region" description="Low complexity" evidence="2">
    <location>
        <begin position="1167"/>
        <end position="1177"/>
    </location>
</feature>
<evidence type="ECO:0000256" key="1">
    <source>
        <dbReference type="SAM" id="Coils"/>
    </source>
</evidence>
<feature type="coiled-coil region" evidence="1">
    <location>
        <begin position="31"/>
        <end position="65"/>
    </location>
</feature>
<feature type="region of interest" description="Disordered" evidence="2">
    <location>
        <begin position="1093"/>
        <end position="1257"/>
    </location>
</feature>
<organism evidence="4 5">
    <name type="scientific">Chiloscyllium punctatum</name>
    <name type="common">Brownbanded bambooshark</name>
    <name type="synonym">Hemiscyllium punctatum</name>
    <dbReference type="NCBI Taxonomy" id="137246"/>
    <lineage>
        <taxon>Eukaryota</taxon>
        <taxon>Metazoa</taxon>
        <taxon>Chordata</taxon>
        <taxon>Craniata</taxon>
        <taxon>Vertebrata</taxon>
        <taxon>Chondrichthyes</taxon>
        <taxon>Elasmobranchii</taxon>
        <taxon>Galeomorphii</taxon>
        <taxon>Galeoidea</taxon>
        <taxon>Orectolobiformes</taxon>
        <taxon>Hemiscylliidae</taxon>
        <taxon>Chiloscyllium</taxon>
    </lineage>
</organism>
<proteinExistence type="predicted"/>
<name>A0A401SL28_CHIPU</name>
<reference evidence="4 5" key="1">
    <citation type="journal article" date="2018" name="Nat. Ecol. Evol.">
        <title>Shark genomes provide insights into elasmobranch evolution and the origin of vertebrates.</title>
        <authorList>
            <person name="Hara Y"/>
            <person name="Yamaguchi K"/>
            <person name="Onimaru K"/>
            <person name="Kadota M"/>
            <person name="Koyanagi M"/>
            <person name="Keeley SD"/>
            <person name="Tatsumi K"/>
            <person name="Tanaka K"/>
            <person name="Motone F"/>
            <person name="Kageyama Y"/>
            <person name="Nozu R"/>
            <person name="Adachi N"/>
            <person name="Nishimura O"/>
            <person name="Nakagawa R"/>
            <person name="Tanegashima C"/>
            <person name="Kiyatake I"/>
            <person name="Matsumoto R"/>
            <person name="Murakumo K"/>
            <person name="Nishida K"/>
            <person name="Terakita A"/>
            <person name="Kuratani S"/>
            <person name="Sato K"/>
            <person name="Hyodo S Kuraku.S."/>
        </authorList>
    </citation>
    <scope>NUCLEOTIDE SEQUENCE [LARGE SCALE GENOMIC DNA]</scope>
</reference>
<feature type="compositionally biased region" description="Basic and acidic residues" evidence="2">
    <location>
        <begin position="736"/>
        <end position="756"/>
    </location>
</feature>
<feature type="domain" description="Nck-associated protein 5 C-terminal" evidence="3">
    <location>
        <begin position="1319"/>
        <end position="1537"/>
    </location>
</feature>
<feature type="compositionally biased region" description="Basic and acidic residues" evidence="2">
    <location>
        <begin position="1373"/>
        <end position="1408"/>
    </location>
</feature>
<accession>A0A401SL28</accession>
<comment type="caution">
    <text evidence="4">The sequence shown here is derived from an EMBL/GenBank/DDBJ whole genome shotgun (WGS) entry which is preliminary data.</text>
</comment>
<evidence type="ECO:0000259" key="3">
    <source>
        <dbReference type="Pfam" id="PF15246"/>
    </source>
</evidence>
<keyword evidence="5" id="KW-1185">Reference proteome</keyword>
<dbReference type="GO" id="GO:0001578">
    <property type="term" value="P:microtubule bundle formation"/>
    <property type="evidence" value="ECO:0007669"/>
    <property type="project" value="TreeGrafter"/>
</dbReference>
<feature type="compositionally biased region" description="Basic and acidic residues" evidence="2">
    <location>
        <begin position="1294"/>
        <end position="1307"/>
    </location>
</feature>
<feature type="compositionally biased region" description="Low complexity" evidence="2">
    <location>
        <begin position="958"/>
        <end position="967"/>
    </location>
</feature>
<feature type="domain" description="Nck-associated protein 5 C-terminal" evidence="3">
    <location>
        <begin position="1581"/>
        <end position="1676"/>
    </location>
</feature>
<dbReference type="Pfam" id="PF15246">
    <property type="entry name" value="NCKAP5"/>
    <property type="match status" value="2"/>
</dbReference>
<dbReference type="PANTHER" id="PTHR21740:SF0">
    <property type="entry name" value="NCK-ASSOCIATED PROTEIN 5"/>
    <property type="match status" value="1"/>
</dbReference>
<dbReference type="InterPro" id="IPR026163">
    <property type="entry name" value="Nckap5l"/>
</dbReference>
<feature type="region of interest" description="Disordered" evidence="2">
    <location>
        <begin position="628"/>
        <end position="648"/>
    </location>
</feature>
<sequence length="1968" mass="217945">MWILFSIQLQAENSALALENEHQREQYERCLDEVANQVVQALLTQKDLREECLKLRTRVFDLEQQNRALSVLFQQRVRLASDSLLQKLHSRIVDLSSGDLFSNAERNRSPNQSRITETQIHGALENVPTILKCQSQLNLAVPTQLYPRSSCSSSELSLSSACSEHSSGSFTWNEGKTCSKRSSLSWEKRLSIGSSLPSNLSSPAEELPPIREKENHILEGLKKLQKKKPLSEPSSFVSKWAYKDCMNSNEGIYSLGLKCQNRYKSKDQTHLKAVNKDMCLEQSKIFGYDSDSHDDPDDDCTAILTTKIEVPSKDCKSFRNKLTHSVSDSLFGWDGSVKCVSERLTNTNSREMPEKLTSFVSSFQSSEKRCPSNKSPAKKLQFDLTKPHNKDLTIQLSDTEDIEMLDEVHLECKEEINSSDFVTSLLTDKRSASHANLLSCKNTLFSSADKDEDHFSSCSDKRPKTLNLLKESCQSTKSVKTSSAECLTIVFDAEDGQPIKFNSQQIASVTVSSNDISSPIALDGTHQQTIFAKDAALMPQGLMGCQGGSDAKNYTVLESLQGHAEQKQLEDPDVNKAIFSSSVHTDSVNSDRPLTPHIFQQEKLLKPTFNADYKSNCVSSVSSLQTYSTQKPRLSKIPSRGKSSPQKARKVNIDLSNTFSTSPPLIQDKSQSLSNAKLAKHLKMPSININHCLKGGSVNPKCSPQLSQNSKITFHCETEDNRTNMIQGSLYSRRQMTDHGEHPTQDKHDHLEHEEINSPSPPTPPGRSTSLLFRPNCEHSLNIMTKKEEPIPVDTNMDTSASLNTHRITSSVSTCVQLTKEVQSQQPQNTPDVAYVCSSQYERNIFQSSVQQSQESNGVAKDLTVGSFEKRYQKANCSNTSTSVHSQPCPQTAGKAIRSLTCIHANQKHPSVQNTFSAKAVQLCENELMQQCKPSNVLSTSSQCHASGINEPSPQPQPSGLSPPCSSNIYDEKNLKTRIPVGLKGFLKSPPLLRKSSTVPGKHEKDTINIYSKGNAIPVKSRQTDISKNIKSLEQTDSLVDFKESGDLQDDLIVKIGFPTDFEDKMKPDRSIADGNDVDSIEIKAFKRSVSANSKPNLKPALGMNGAKARSQSFSNQTGEKPFVSMVDGPGKVRTQIITNTTERGNSLTRQNSTGATEAMQTKPANSSSATESPSHSPRIGDFSYSRQVSYGSVSSSSSHHSSPSKLPCRTPPKGDGHLSSFKCDGNQSPPQKEVRSLALTDKSSEKKSKQMPQKGKNILQTGYEYQSSSHYSPLENLSKLQSPTKVNMVKNVKKQENLSKRPETSDKVSVSTSTSGTQCSIEAKVMLGIQQNMQKVQGQDMFQVSEIKQRTGPSIAKWFGFRKSKLPAPNNKKSDTSKSKDEKKETKNEIKQTKFDKRKDKRKSEKACEDNEVMIKDTYFSKKLDGAPPNKGCEISLHETHNSSKSRLAPKHHGHKDHDSTNDQFMKELLHRVDKKAVHQKENGSNHVSCRNMSKGNSHGSVFPSNSISAQANLGMNYKMKPATEVQNEIHKESLIDSEGEGDSNPHESYVELWQLNDPSPGSPSNWQGLSYDNQGDVKIMSVPERINVDQDNVKEAIAESIGQDQIIGSSCQMRTLDSGIGTFPLPDSTNRVTGRHVPKTRTYLECDLSLSLQEAPHLINVSQKAKTLEREVPCRTECSTPGPDKIGHSTSDPTVAAKAVQAFQSCLPKPSIAGFLVPKYKVQDDMNQQRLPAQLPNICKSEHSGFPEKMKDLPQPSSSRVLSTQEQAMHLCSYSASSSDNETEAEFGTNETGTERKELFSKMKNSKHGNQQHHSDKYSCFGSASTALSFCQPNLYMHYGKEMQQFGVTQLHSNLCNNGKVGDNPSNIKHVKKEVPDSKLYSMPTVSLDTLNRINSTRLHITEEEKNCPTKPEAEKVSVGKKVEPSTRSPEKSSVDHLESLSDSLYDSFSSCASQASNEVWESKVE</sequence>
<dbReference type="OrthoDB" id="8930856at2759"/>
<dbReference type="GO" id="GO:0035371">
    <property type="term" value="C:microtubule plus-end"/>
    <property type="evidence" value="ECO:0007669"/>
    <property type="project" value="TreeGrafter"/>
</dbReference>
<dbReference type="EMBL" id="BEZZ01000341">
    <property type="protein sequence ID" value="GCC31107.1"/>
    <property type="molecule type" value="Genomic_DNA"/>
</dbReference>
<feature type="region of interest" description="Disordered" evidence="2">
    <location>
        <begin position="736"/>
        <end position="773"/>
    </location>
</feature>
<evidence type="ECO:0000313" key="5">
    <source>
        <dbReference type="Proteomes" id="UP000287033"/>
    </source>
</evidence>
<feature type="region of interest" description="Disordered" evidence="2">
    <location>
        <begin position="1907"/>
        <end position="1941"/>
    </location>
</feature>
<keyword evidence="1" id="KW-0175">Coiled coil</keyword>
<feature type="region of interest" description="Disordered" evidence="2">
    <location>
        <begin position="943"/>
        <end position="967"/>
    </location>
</feature>
<dbReference type="Proteomes" id="UP000287033">
    <property type="component" value="Unassembled WGS sequence"/>
</dbReference>
<feature type="compositionally biased region" description="Low complexity" evidence="2">
    <location>
        <begin position="1184"/>
        <end position="1205"/>
    </location>
</feature>
<protein>
    <recommendedName>
        <fullName evidence="3">Nck-associated protein 5 C-terminal domain-containing protein</fullName>
    </recommendedName>
</protein>
<feature type="compositionally biased region" description="Polar residues" evidence="2">
    <location>
        <begin position="1136"/>
        <end position="1166"/>
    </location>
</feature>
<feature type="region of interest" description="Disordered" evidence="2">
    <location>
        <begin position="1359"/>
        <end position="1408"/>
    </location>
</feature>
<feature type="compositionally biased region" description="Polar residues" evidence="2">
    <location>
        <begin position="1110"/>
        <end position="1119"/>
    </location>
</feature>
<dbReference type="GO" id="GO:0007019">
    <property type="term" value="P:microtubule depolymerization"/>
    <property type="evidence" value="ECO:0007669"/>
    <property type="project" value="TreeGrafter"/>
</dbReference>
<dbReference type="InterPro" id="IPR032769">
    <property type="entry name" value="NCKAP5_C"/>
</dbReference>
<dbReference type="STRING" id="137246.A0A401SL28"/>
<feature type="region of interest" description="Disordered" evidence="2">
    <location>
        <begin position="1292"/>
        <end position="1314"/>
    </location>
</feature>
<gene>
    <name evidence="4" type="ORF">chiPu_0009563</name>
</gene>
<dbReference type="OMA" id="RRDWAQC"/>
<evidence type="ECO:0000313" key="4">
    <source>
        <dbReference type="EMBL" id="GCC31107.1"/>
    </source>
</evidence>
<evidence type="ECO:0000256" key="2">
    <source>
        <dbReference type="SAM" id="MobiDB-lite"/>
    </source>
</evidence>
<dbReference type="PANTHER" id="PTHR21740">
    <property type="entry name" value="NCK-ASSOCIATED PROTEIN 5"/>
    <property type="match status" value="1"/>
</dbReference>
<feature type="region of interest" description="Disordered" evidence="2">
    <location>
        <begin position="1427"/>
        <end position="1461"/>
    </location>
</feature>